<evidence type="ECO:0000313" key="7">
    <source>
        <dbReference type="EMBL" id="GAB1219171.1"/>
    </source>
</evidence>
<proteinExistence type="predicted"/>
<feature type="transmembrane region" description="Helical" evidence="5">
    <location>
        <begin position="197"/>
        <end position="220"/>
    </location>
</feature>
<evidence type="ECO:0000259" key="6">
    <source>
        <dbReference type="Pfam" id="PF06664"/>
    </source>
</evidence>
<reference evidence="7 8" key="1">
    <citation type="journal article" date="2019" name="PLoS Negl. Trop. Dis.">
        <title>Whole genome sequencing of Entamoeba nuttalli reveals mammalian host-related molecular signatures and a novel octapeptide-repeat surface protein.</title>
        <authorList>
            <person name="Tanaka M."/>
            <person name="Makiuchi T."/>
            <person name="Komiyama T."/>
            <person name="Shiina T."/>
            <person name="Osaki K."/>
            <person name="Tachibana H."/>
        </authorList>
    </citation>
    <scope>NUCLEOTIDE SEQUENCE [LARGE SCALE GENOMIC DNA]</scope>
    <source>
        <strain evidence="7 8">P19-061405</strain>
    </source>
</reference>
<protein>
    <recommendedName>
        <fullName evidence="6">Wntless-like transmembrane domain-containing protein</fullName>
    </recommendedName>
</protein>
<feature type="transmembrane region" description="Helical" evidence="5">
    <location>
        <begin position="12"/>
        <end position="35"/>
    </location>
</feature>
<organism evidence="7 8">
    <name type="scientific">Entamoeba nuttalli</name>
    <dbReference type="NCBI Taxonomy" id="412467"/>
    <lineage>
        <taxon>Eukaryota</taxon>
        <taxon>Amoebozoa</taxon>
        <taxon>Evosea</taxon>
        <taxon>Archamoebae</taxon>
        <taxon>Mastigamoebida</taxon>
        <taxon>Entamoebidae</taxon>
        <taxon>Entamoeba</taxon>
    </lineage>
</organism>
<dbReference type="InterPro" id="IPR047843">
    <property type="entry name" value="WLS-like_TM"/>
</dbReference>
<dbReference type="Proteomes" id="UP001628156">
    <property type="component" value="Unassembled WGS sequence"/>
</dbReference>
<dbReference type="EMBL" id="BAAFRS010000017">
    <property type="protein sequence ID" value="GAB1219171.1"/>
    <property type="molecule type" value="Genomic_DNA"/>
</dbReference>
<feature type="transmembrane region" description="Helical" evidence="5">
    <location>
        <begin position="267"/>
        <end position="287"/>
    </location>
</feature>
<comment type="subcellular location">
    <subcellularLocation>
        <location evidence="1">Membrane</location>
        <topology evidence="1">Multi-pass membrane protein</topology>
    </subcellularLocation>
</comment>
<comment type="caution">
    <text evidence="7">The sequence shown here is derived from an EMBL/GenBank/DDBJ whole genome shotgun (WGS) entry which is preliminary data.</text>
</comment>
<evidence type="ECO:0000256" key="4">
    <source>
        <dbReference type="ARBA" id="ARBA00023136"/>
    </source>
</evidence>
<feature type="transmembrane region" description="Helical" evidence="5">
    <location>
        <begin position="379"/>
        <end position="398"/>
    </location>
</feature>
<keyword evidence="4 5" id="KW-0472">Membrane</keyword>
<evidence type="ECO:0000256" key="1">
    <source>
        <dbReference type="ARBA" id="ARBA00004141"/>
    </source>
</evidence>
<feature type="transmembrane region" description="Helical" evidence="5">
    <location>
        <begin position="342"/>
        <end position="367"/>
    </location>
</feature>
<name>A0ABQ0D8J1_9EUKA</name>
<feature type="transmembrane region" description="Helical" evidence="5">
    <location>
        <begin position="410"/>
        <end position="431"/>
    </location>
</feature>
<accession>A0ABQ0D8J1</accession>
<feature type="transmembrane region" description="Helical" evidence="5">
    <location>
        <begin position="299"/>
        <end position="322"/>
    </location>
</feature>
<keyword evidence="8" id="KW-1185">Reference proteome</keyword>
<evidence type="ECO:0000313" key="8">
    <source>
        <dbReference type="Proteomes" id="UP001628156"/>
    </source>
</evidence>
<dbReference type="Pfam" id="PF06664">
    <property type="entry name" value="WLS-like_TM"/>
    <property type="match status" value="1"/>
</dbReference>
<evidence type="ECO:0000256" key="3">
    <source>
        <dbReference type="ARBA" id="ARBA00022989"/>
    </source>
</evidence>
<dbReference type="PANTHER" id="PTHR31918">
    <property type="entry name" value="TRANSMEMBRANE PROTEIN 181"/>
    <property type="match status" value="1"/>
</dbReference>
<dbReference type="PANTHER" id="PTHR31918:SF1">
    <property type="entry name" value="TRANSMEMBRANE PROTEIN 181"/>
    <property type="match status" value="1"/>
</dbReference>
<evidence type="ECO:0000256" key="2">
    <source>
        <dbReference type="ARBA" id="ARBA00022692"/>
    </source>
</evidence>
<evidence type="ECO:0000256" key="5">
    <source>
        <dbReference type="SAM" id="Phobius"/>
    </source>
</evidence>
<gene>
    <name evidence="7" type="ORF">ENUP19_0017G0007</name>
</gene>
<keyword evidence="3 5" id="KW-1133">Transmembrane helix</keyword>
<keyword evidence="2 5" id="KW-0812">Transmembrane</keyword>
<feature type="domain" description="Wntless-like transmembrane" evidence="6">
    <location>
        <begin position="190"/>
        <end position="433"/>
    </location>
</feature>
<dbReference type="InterPro" id="IPR040416">
    <property type="entry name" value="TMEM181"/>
</dbReference>
<sequence>MKIQLRIDNFKVYDMIIIPSVVIGAIFIGTILQLFGPTRYTTKTECAYKCNDNSMNEYDVNNCQGIDPNSGETFYFNFERLDSMNRYTKLYFIPYLHKNYIDNYHSSFLYLEINTNLTLSYREKGTWNYWEGGEFNTSLKCYNGGNGECGIVQWINEPYIMQKEQRMEVTIQGPKNVISNICLMQVYGSKSYSTMRIVYNIILTIICSGYIIYYFIYLIIKRIYPRDLDKQQYLNIGLMIFGLVYNDPLDLLSLAISSAFFPIFHGIMNILFLGYLVFFITAFFQSIRIEEGILLNKKVEWIVIVLSTLIMMFSFSFSASVYLKGMTDNPFSVTKPTTTVAVLFYVISVISATVIFVWIIFIFFTSYKTIKRQENIRKGLYFCLGSFLVIGLEFFMLLMSDYSSFFSTTFTSEIIIFGINAYFFVMFYGFVPTFASTFDEVIIGPDNQDDSTRPILFDMK</sequence>